<keyword evidence="3" id="KW-0456">Lyase</keyword>
<dbReference type="InterPro" id="IPR041338">
    <property type="entry name" value="OSBS_N"/>
</dbReference>
<keyword evidence="1" id="KW-0479">Metal-binding</keyword>
<dbReference type="SFLD" id="SFLDS00001">
    <property type="entry name" value="Enolase"/>
    <property type="match status" value="1"/>
</dbReference>
<dbReference type="SUPFAM" id="SSF54826">
    <property type="entry name" value="Enolase N-terminal domain-like"/>
    <property type="match status" value="1"/>
</dbReference>
<dbReference type="EMBL" id="CP064781">
    <property type="protein sequence ID" value="QRJ62348.1"/>
    <property type="molecule type" value="Genomic_DNA"/>
</dbReference>
<evidence type="ECO:0000256" key="1">
    <source>
        <dbReference type="ARBA" id="ARBA00022723"/>
    </source>
</evidence>
<dbReference type="Pfam" id="PF21508">
    <property type="entry name" value="MenC_N"/>
    <property type="match status" value="1"/>
</dbReference>
<keyword evidence="2" id="KW-0460">Magnesium</keyword>
<dbReference type="InterPro" id="IPR029017">
    <property type="entry name" value="Enolase-like_N"/>
</dbReference>
<evidence type="ECO:0000313" key="6">
    <source>
        <dbReference type="Proteomes" id="UP000663444"/>
    </source>
</evidence>
<dbReference type="GO" id="GO:0046872">
    <property type="term" value="F:metal ion binding"/>
    <property type="evidence" value="ECO:0007669"/>
    <property type="project" value="UniProtKB-KW"/>
</dbReference>
<dbReference type="SUPFAM" id="SSF51604">
    <property type="entry name" value="Enolase C-terminal domain-like"/>
    <property type="match status" value="1"/>
</dbReference>
<dbReference type="KEGG" id="ares:IWH25_11145"/>
<dbReference type="RefSeq" id="WP_203385881.1">
    <property type="nucleotide sequence ID" value="NZ_CP064781.1"/>
</dbReference>
<dbReference type="InterPro" id="IPR029065">
    <property type="entry name" value="Enolase_C-like"/>
</dbReference>
<proteinExistence type="predicted"/>
<dbReference type="Pfam" id="PF13378">
    <property type="entry name" value="MR_MLE_C"/>
    <property type="match status" value="1"/>
</dbReference>
<dbReference type="PROSITE" id="PS00909">
    <property type="entry name" value="MR_MLE_2"/>
    <property type="match status" value="1"/>
</dbReference>
<gene>
    <name evidence="5" type="ORF">IWH25_11145</name>
</gene>
<dbReference type="GO" id="GO:0016829">
    <property type="term" value="F:lyase activity"/>
    <property type="evidence" value="ECO:0007669"/>
    <property type="project" value="UniProtKB-KW"/>
</dbReference>
<name>A0A974SN56_9RHOO</name>
<protein>
    <submittedName>
        <fullName evidence="5">O-succinylbenzoate synthase</fullName>
    </submittedName>
</protein>
<keyword evidence="6" id="KW-1185">Reference proteome</keyword>
<dbReference type="Gene3D" id="3.20.20.120">
    <property type="entry name" value="Enolase-like C-terminal domain"/>
    <property type="match status" value="1"/>
</dbReference>
<dbReference type="Gene3D" id="3.30.390.10">
    <property type="entry name" value="Enolase-like, N-terminal domain"/>
    <property type="match status" value="1"/>
</dbReference>
<dbReference type="PANTHER" id="PTHR48073">
    <property type="entry name" value="O-SUCCINYLBENZOATE SYNTHASE-RELATED"/>
    <property type="match status" value="1"/>
</dbReference>
<accession>A0A974SN56</accession>
<dbReference type="SMART" id="SM00922">
    <property type="entry name" value="MR_MLE"/>
    <property type="match status" value="1"/>
</dbReference>
<evidence type="ECO:0000259" key="4">
    <source>
        <dbReference type="SMART" id="SM00922"/>
    </source>
</evidence>
<dbReference type="InterPro" id="IPR018110">
    <property type="entry name" value="Mandel_Rmase/mucon_lact_enz_CS"/>
</dbReference>
<dbReference type="SFLD" id="SFLDF00009">
    <property type="entry name" value="o-succinylbenzoate_synthase"/>
    <property type="match status" value="1"/>
</dbReference>
<dbReference type="AlphaFoldDB" id="A0A974SN56"/>
<reference evidence="5" key="1">
    <citation type="submission" date="2020-11" db="EMBL/GenBank/DDBJ databases">
        <title>Azospira restricta DSM 18626 genome sequence.</title>
        <authorList>
            <person name="Moe W.M."/>
        </authorList>
    </citation>
    <scope>NUCLEOTIDE SEQUENCE</scope>
    <source>
        <strain evidence="5">DSM 18626</strain>
    </source>
</reference>
<dbReference type="InterPro" id="IPR013342">
    <property type="entry name" value="Mandelate_racemase_C"/>
</dbReference>
<sequence length="350" mass="35581">MRIVAATPFPYALPLAARWPGATLPGAVRAGWLLRIDADDGRRGWGECAPLPAHGGESPAAAADALRQWCARLPGQRVDEALAAPDAFAAPAARAAVDSALLDLAAQAVELPLWRHLNAAAGGGTVAVNAMAGDALAGAPARIAAALAAGFTVIKLKVGVGDAGRELAALRELAAALPPHARLRLDANRAWDAATAAHVCAALAELPVESLEEPLAAPTPAALAALQRELPFALAIDESWRELDHEEFFAAPPVRRLVLKLAAHSGLRPALATARRARAAGIDCVVTTGVDSACGTLAAAHLAAAIGNGLAHGLATSDWLAADTGTPPAIGNGRLQLPEVPGLGFVPQHG</sequence>
<dbReference type="SFLD" id="SFLDG00180">
    <property type="entry name" value="muconate_cycloisomerase"/>
    <property type="match status" value="1"/>
</dbReference>
<dbReference type="InterPro" id="IPR036849">
    <property type="entry name" value="Enolase-like_C_sf"/>
</dbReference>
<dbReference type="PANTHER" id="PTHR48073:SF2">
    <property type="entry name" value="O-SUCCINYLBENZOATE SYNTHASE"/>
    <property type="match status" value="1"/>
</dbReference>
<evidence type="ECO:0000256" key="3">
    <source>
        <dbReference type="ARBA" id="ARBA00023239"/>
    </source>
</evidence>
<feature type="domain" description="Mandelate racemase/muconate lactonizing enzyme C-terminal" evidence="4">
    <location>
        <begin position="140"/>
        <end position="233"/>
    </location>
</feature>
<dbReference type="GO" id="GO:0009063">
    <property type="term" value="P:amino acid catabolic process"/>
    <property type="evidence" value="ECO:0007669"/>
    <property type="project" value="InterPro"/>
</dbReference>
<evidence type="ECO:0000313" key="5">
    <source>
        <dbReference type="EMBL" id="QRJ62348.1"/>
    </source>
</evidence>
<dbReference type="Proteomes" id="UP000663444">
    <property type="component" value="Chromosome"/>
</dbReference>
<organism evidence="5 6">
    <name type="scientific">Azospira restricta</name>
    <dbReference type="NCBI Taxonomy" id="404405"/>
    <lineage>
        <taxon>Bacteria</taxon>
        <taxon>Pseudomonadati</taxon>
        <taxon>Pseudomonadota</taxon>
        <taxon>Betaproteobacteria</taxon>
        <taxon>Rhodocyclales</taxon>
        <taxon>Rhodocyclaceae</taxon>
        <taxon>Azospira</taxon>
    </lineage>
</organism>
<evidence type="ECO:0000256" key="2">
    <source>
        <dbReference type="ARBA" id="ARBA00022842"/>
    </source>
</evidence>